<dbReference type="AlphaFoldDB" id="A0A8J3Q4N7"/>
<feature type="transmembrane region" description="Helical" evidence="6">
    <location>
        <begin position="64"/>
        <end position="91"/>
    </location>
</feature>
<feature type="transmembrane region" description="Helical" evidence="6">
    <location>
        <begin position="340"/>
        <end position="365"/>
    </location>
</feature>
<dbReference type="GO" id="GO:0022857">
    <property type="term" value="F:transmembrane transporter activity"/>
    <property type="evidence" value="ECO:0007669"/>
    <property type="project" value="InterPro"/>
</dbReference>
<name>A0A8J3Q4N7_9ACTN</name>
<dbReference type="EMBL" id="BONY01000007">
    <property type="protein sequence ID" value="GIH03407.1"/>
    <property type="molecule type" value="Genomic_DNA"/>
</dbReference>
<evidence type="ECO:0000313" key="7">
    <source>
        <dbReference type="EMBL" id="GIH03407.1"/>
    </source>
</evidence>
<feature type="transmembrane region" description="Helical" evidence="6">
    <location>
        <begin position="138"/>
        <end position="159"/>
    </location>
</feature>
<keyword evidence="8" id="KW-1185">Reference proteome</keyword>
<dbReference type="Proteomes" id="UP000612899">
    <property type="component" value="Unassembled WGS sequence"/>
</dbReference>
<dbReference type="Gene3D" id="1.20.1740.10">
    <property type="entry name" value="Amino acid/polyamine transporter I"/>
    <property type="match status" value="1"/>
</dbReference>
<evidence type="ECO:0000256" key="1">
    <source>
        <dbReference type="ARBA" id="ARBA00004651"/>
    </source>
</evidence>
<sequence length="466" mass="46907">MGLWIMGVVASSPLTVTVGGIPTMYETTGVVGIPLAFLVVGAVLMVLAAAFSSASGHIRHAAPFYALLARGISPIVGVAGGVLALAVYLAFGSSLFGLASATLADLFHLHGAWWTTALALLVLVAVMGLLGGLSSARLLGGLLGLEIALIVFYVVAALVNRAADLSLTGFAPSSLMVPGMAGVLAFAVAASAGVETVLAYAEEARGGAKTMNAATLSAVGFAALFYALTAWAMGVHGSTTGVAVEGPLQTLHDVFGAAIGGLATLLLISSIFAAMTSFLHAGARYLFALAREGVLPRFLTRVSKRGDGGTPVAAALTQTTLTGLVIGGFALAGAEPLAMFSWLSTIGALALLVLLVVGGGAAYGFFAKGQGTNDSIVVRRIAPVTGCVLGTVLLIMMMGNLGSLLGLPTGSQRWLTVPIVVIGVSVTGLAWGGLVRWLRPASAAAIGRIVADPVTSPVTRLGKLAM</sequence>
<gene>
    <name evidence="7" type="ORF">Rhe02_14740</name>
</gene>
<keyword evidence="3 6" id="KW-0812">Transmembrane</keyword>
<dbReference type="PANTHER" id="PTHR42770">
    <property type="entry name" value="AMINO ACID TRANSPORTER-RELATED"/>
    <property type="match status" value="1"/>
</dbReference>
<keyword evidence="4 6" id="KW-1133">Transmembrane helix</keyword>
<feature type="transmembrane region" description="Helical" evidence="6">
    <location>
        <begin position="179"/>
        <end position="201"/>
    </location>
</feature>
<feature type="transmembrane region" description="Helical" evidence="6">
    <location>
        <begin position="111"/>
        <end position="131"/>
    </location>
</feature>
<organism evidence="7 8">
    <name type="scientific">Rhizocola hellebori</name>
    <dbReference type="NCBI Taxonomy" id="1392758"/>
    <lineage>
        <taxon>Bacteria</taxon>
        <taxon>Bacillati</taxon>
        <taxon>Actinomycetota</taxon>
        <taxon>Actinomycetes</taxon>
        <taxon>Micromonosporales</taxon>
        <taxon>Micromonosporaceae</taxon>
        <taxon>Rhizocola</taxon>
    </lineage>
</organism>
<feature type="transmembrane region" description="Helical" evidence="6">
    <location>
        <begin position="308"/>
        <end position="334"/>
    </location>
</feature>
<dbReference type="Pfam" id="PF13520">
    <property type="entry name" value="AA_permease_2"/>
    <property type="match status" value="1"/>
</dbReference>
<evidence type="ECO:0000256" key="3">
    <source>
        <dbReference type="ARBA" id="ARBA00022692"/>
    </source>
</evidence>
<dbReference type="GO" id="GO:0005886">
    <property type="term" value="C:plasma membrane"/>
    <property type="evidence" value="ECO:0007669"/>
    <property type="project" value="UniProtKB-SubCell"/>
</dbReference>
<evidence type="ECO:0000256" key="6">
    <source>
        <dbReference type="SAM" id="Phobius"/>
    </source>
</evidence>
<evidence type="ECO:0000256" key="5">
    <source>
        <dbReference type="ARBA" id="ARBA00023136"/>
    </source>
</evidence>
<feature type="transmembrane region" description="Helical" evidence="6">
    <location>
        <begin position="377"/>
        <end position="397"/>
    </location>
</feature>
<evidence type="ECO:0000256" key="2">
    <source>
        <dbReference type="ARBA" id="ARBA00022475"/>
    </source>
</evidence>
<reference evidence="7" key="1">
    <citation type="submission" date="2021-01" db="EMBL/GenBank/DDBJ databases">
        <title>Whole genome shotgun sequence of Rhizocola hellebori NBRC 109834.</title>
        <authorList>
            <person name="Komaki H."/>
            <person name="Tamura T."/>
        </authorList>
    </citation>
    <scope>NUCLEOTIDE SEQUENCE</scope>
    <source>
        <strain evidence="7">NBRC 109834</strain>
    </source>
</reference>
<evidence type="ECO:0000256" key="4">
    <source>
        <dbReference type="ARBA" id="ARBA00022989"/>
    </source>
</evidence>
<evidence type="ECO:0000313" key="8">
    <source>
        <dbReference type="Proteomes" id="UP000612899"/>
    </source>
</evidence>
<dbReference type="PIRSF" id="PIRSF006060">
    <property type="entry name" value="AA_transporter"/>
    <property type="match status" value="1"/>
</dbReference>
<dbReference type="InterPro" id="IPR002293">
    <property type="entry name" value="AA/rel_permease1"/>
</dbReference>
<dbReference type="InterPro" id="IPR050367">
    <property type="entry name" value="APC_superfamily"/>
</dbReference>
<feature type="transmembrane region" description="Helical" evidence="6">
    <location>
        <begin position="213"/>
        <end position="234"/>
    </location>
</feature>
<proteinExistence type="predicted"/>
<dbReference type="PANTHER" id="PTHR42770:SF16">
    <property type="entry name" value="AMINO ACID PERMEASE"/>
    <property type="match status" value="1"/>
</dbReference>
<comment type="subcellular location">
    <subcellularLocation>
        <location evidence="1">Cell membrane</location>
        <topology evidence="1">Multi-pass membrane protein</topology>
    </subcellularLocation>
</comment>
<keyword evidence="5 6" id="KW-0472">Membrane</keyword>
<feature type="transmembrane region" description="Helical" evidence="6">
    <location>
        <begin position="29"/>
        <end position="52"/>
    </location>
</feature>
<accession>A0A8J3Q4N7</accession>
<feature type="transmembrane region" description="Helical" evidence="6">
    <location>
        <begin position="417"/>
        <end position="438"/>
    </location>
</feature>
<feature type="transmembrane region" description="Helical" evidence="6">
    <location>
        <begin position="254"/>
        <end position="287"/>
    </location>
</feature>
<comment type="caution">
    <text evidence="7">The sequence shown here is derived from an EMBL/GenBank/DDBJ whole genome shotgun (WGS) entry which is preliminary data.</text>
</comment>
<protein>
    <submittedName>
        <fullName evidence="7">Amino acid permease</fullName>
    </submittedName>
</protein>
<keyword evidence="2" id="KW-1003">Cell membrane</keyword>